<dbReference type="InterPro" id="IPR046229">
    <property type="entry name" value="TnpC-like"/>
</dbReference>
<dbReference type="RefSeq" id="WP_108997946.1">
    <property type="nucleotide sequence ID" value="NZ_QEEX01000001.1"/>
</dbReference>
<evidence type="ECO:0008006" key="4">
    <source>
        <dbReference type="Google" id="ProtNLM"/>
    </source>
</evidence>
<protein>
    <recommendedName>
        <fullName evidence="4">Transposase</fullName>
    </recommendedName>
</protein>
<dbReference type="AlphaFoldDB" id="A0A2U1T2U1"/>
<comment type="caution">
    <text evidence="2">The sequence shown here is derived from an EMBL/GenBank/DDBJ whole genome shotgun (WGS) entry which is preliminary data.</text>
</comment>
<keyword evidence="3" id="KW-1185">Reference proteome</keyword>
<accession>A0A2U1T2U1</accession>
<dbReference type="Proteomes" id="UP000244978">
    <property type="component" value="Unassembled WGS sequence"/>
</dbReference>
<feature type="region of interest" description="Disordered" evidence="1">
    <location>
        <begin position="63"/>
        <end position="88"/>
    </location>
</feature>
<sequence length="140" mass="15298">MNERLVAAAQARSKASADSVVKSLRRHEERNQSVSISSVASDAGVSRNFIYSTPKLRALVEAARTDPHRRPAQSLSAPGGSTGSADSLRTRLAAALRRIESIEAELDAVKRENSELIAEVMELQNPQAPKNVQPIRPRRF</sequence>
<dbReference type="Pfam" id="PF19776">
    <property type="entry name" value="DUF6262"/>
    <property type="match status" value="1"/>
</dbReference>
<proteinExistence type="predicted"/>
<evidence type="ECO:0000313" key="3">
    <source>
        <dbReference type="Proteomes" id="UP000244978"/>
    </source>
</evidence>
<evidence type="ECO:0000313" key="2">
    <source>
        <dbReference type="EMBL" id="PWB98189.1"/>
    </source>
</evidence>
<gene>
    <name evidence="2" type="ORF">DF220_10375</name>
</gene>
<name>A0A2U1T2U1_9MICO</name>
<organism evidence="2 3">
    <name type="scientific">Homoserinimonas hongtaonis</name>
    <dbReference type="NCBI Taxonomy" id="2079791"/>
    <lineage>
        <taxon>Bacteria</taxon>
        <taxon>Bacillati</taxon>
        <taxon>Actinomycetota</taxon>
        <taxon>Actinomycetes</taxon>
        <taxon>Micrococcales</taxon>
        <taxon>Microbacteriaceae</taxon>
        <taxon>Homoserinimonas</taxon>
    </lineage>
</organism>
<dbReference type="EMBL" id="QEEX01000001">
    <property type="protein sequence ID" value="PWB98189.1"/>
    <property type="molecule type" value="Genomic_DNA"/>
</dbReference>
<evidence type="ECO:0000256" key="1">
    <source>
        <dbReference type="SAM" id="MobiDB-lite"/>
    </source>
</evidence>
<reference evidence="3" key="1">
    <citation type="submission" date="2018-04" db="EMBL/GenBank/DDBJ databases">
        <authorList>
            <person name="Liu S."/>
            <person name="Wang Z."/>
            <person name="Li J."/>
        </authorList>
    </citation>
    <scope>NUCLEOTIDE SEQUENCE [LARGE SCALE GENOMIC DNA]</scope>
    <source>
        <strain evidence="3">S1194</strain>
    </source>
</reference>